<dbReference type="Proteomes" id="UP000615446">
    <property type="component" value="Unassembled WGS sequence"/>
</dbReference>
<evidence type="ECO:0000313" key="1">
    <source>
        <dbReference type="EMBL" id="GES99337.1"/>
    </source>
</evidence>
<dbReference type="AlphaFoldDB" id="A0A8H3R1G7"/>
<dbReference type="EMBL" id="BLAL01000278">
    <property type="protein sequence ID" value="GES99337.1"/>
    <property type="molecule type" value="Genomic_DNA"/>
</dbReference>
<evidence type="ECO:0000313" key="2">
    <source>
        <dbReference type="Proteomes" id="UP000615446"/>
    </source>
</evidence>
<reference evidence="1" key="1">
    <citation type="submission" date="2019-10" db="EMBL/GenBank/DDBJ databases">
        <title>Conservation and host-specific expression of non-tandemly repeated heterogenous ribosome RNA gene in arbuscular mycorrhizal fungi.</title>
        <authorList>
            <person name="Maeda T."/>
            <person name="Kobayashi Y."/>
            <person name="Nakagawa T."/>
            <person name="Ezawa T."/>
            <person name="Yamaguchi K."/>
            <person name="Bino T."/>
            <person name="Nishimoto Y."/>
            <person name="Shigenobu S."/>
            <person name="Kawaguchi M."/>
        </authorList>
    </citation>
    <scope>NUCLEOTIDE SEQUENCE</scope>
    <source>
        <strain evidence="1">HR1</strain>
    </source>
</reference>
<gene>
    <name evidence="1" type="ORF">RCL2_002584600</name>
</gene>
<protein>
    <submittedName>
        <fullName evidence="1">Uncharacterized protein</fullName>
    </submittedName>
</protein>
<organism evidence="1 2">
    <name type="scientific">Rhizophagus clarus</name>
    <dbReference type="NCBI Taxonomy" id="94130"/>
    <lineage>
        <taxon>Eukaryota</taxon>
        <taxon>Fungi</taxon>
        <taxon>Fungi incertae sedis</taxon>
        <taxon>Mucoromycota</taxon>
        <taxon>Glomeromycotina</taxon>
        <taxon>Glomeromycetes</taxon>
        <taxon>Glomerales</taxon>
        <taxon>Glomeraceae</taxon>
        <taxon>Rhizophagus</taxon>
    </lineage>
</organism>
<sequence>MNEYIVKMESRLIRKSEKWNDLIEEYNLFSAYKDINKIYECIQYFRRRKKLAIEFHAINKWLLIPQSKIQAEYWKNRFHHILRLFHIRPCLVKKKMGTIFSGYEVPNLSSPRRKL</sequence>
<comment type="caution">
    <text evidence="1">The sequence shown here is derived from an EMBL/GenBank/DDBJ whole genome shotgun (WGS) entry which is preliminary data.</text>
</comment>
<name>A0A8H3R1G7_9GLOM</name>
<dbReference type="OrthoDB" id="10573453at2759"/>
<proteinExistence type="predicted"/>
<accession>A0A8H3R1G7</accession>